<sequence length="188" mass="20793">MAISKNNPIVDGASGRFGNNLVFRKRGNRTVMAVRPSVSERVPTEDQMTQRFLFMEASFYAKSVLENPVLKAAYQAKAKEGQSAYNVAFKDYLTAPILHKLDWSKYTGELGSTLTGRITDVLAVTTVKMSLFDVNDVLIEEGLAVQSELKLDWVYTATVAHTPVVGTRILVQMTDTPGNVYVEEVVIV</sequence>
<name>A0A3S3PIS5_9SPHI</name>
<dbReference type="OrthoDB" id="880927at2"/>
<evidence type="ECO:0000313" key="2">
    <source>
        <dbReference type="Proteomes" id="UP000284120"/>
    </source>
</evidence>
<dbReference type="AlphaFoldDB" id="A0A3S3PIS5"/>
<reference evidence="1 2" key="1">
    <citation type="submission" date="2018-06" db="EMBL/GenBank/DDBJ databases">
        <title>Pedobacter endophyticus sp. nov., an endophytic bacterium isolated from a leaf of Triticum aestivum.</title>
        <authorList>
            <person name="Zhang L."/>
        </authorList>
    </citation>
    <scope>NUCLEOTIDE SEQUENCE [LARGE SCALE GENOMIC DNA]</scope>
    <source>
        <strain evidence="1 2">CM134L-2</strain>
    </source>
</reference>
<protein>
    <submittedName>
        <fullName evidence="1">Uncharacterized protein</fullName>
    </submittedName>
</protein>
<accession>A0A3S3PIS5</accession>
<organism evidence="1 2">
    <name type="scientific">Pedobacter chitinilyticus</name>
    <dbReference type="NCBI Taxonomy" id="2233776"/>
    <lineage>
        <taxon>Bacteria</taxon>
        <taxon>Pseudomonadati</taxon>
        <taxon>Bacteroidota</taxon>
        <taxon>Sphingobacteriia</taxon>
        <taxon>Sphingobacteriales</taxon>
        <taxon>Sphingobacteriaceae</taxon>
        <taxon>Pedobacter</taxon>
    </lineage>
</organism>
<gene>
    <name evidence="1" type="ORF">DPV69_04325</name>
</gene>
<dbReference type="EMBL" id="SAYW01000001">
    <property type="protein sequence ID" value="RWU10571.1"/>
    <property type="molecule type" value="Genomic_DNA"/>
</dbReference>
<dbReference type="Proteomes" id="UP000284120">
    <property type="component" value="Unassembled WGS sequence"/>
</dbReference>
<dbReference type="RefSeq" id="WP_113646059.1">
    <property type="nucleotide sequence ID" value="NZ_QMHN01000001.1"/>
</dbReference>
<keyword evidence="2" id="KW-1185">Reference proteome</keyword>
<evidence type="ECO:0000313" key="1">
    <source>
        <dbReference type="EMBL" id="RWU10571.1"/>
    </source>
</evidence>
<comment type="caution">
    <text evidence="1">The sequence shown here is derived from an EMBL/GenBank/DDBJ whole genome shotgun (WGS) entry which is preliminary data.</text>
</comment>
<proteinExistence type="predicted"/>